<keyword evidence="2" id="KW-1185">Reference proteome</keyword>
<dbReference type="STRING" id="443152.MDG893_20539"/>
<protein>
    <submittedName>
        <fullName evidence="1">Uncharacterized protein</fullName>
    </submittedName>
</protein>
<gene>
    <name evidence="1" type="ORF">MDG893_20539</name>
</gene>
<reference evidence="1 2" key="1">
    <citation type="submission" date="2007-06" db="EMBL/GenBank/DDBJ databases">
        <authorList>
            <person name="Green D."/>
            <person name="Ferriera S."/>
            <person name="Johnson J."/>
            <person name="Kravitz S."/>
            <person name="Beeson K."/>
            <person name="Sutton G."/>
            <person name="Rogers Y.-H."/>
            <person name="Friedman R."/>
            <person name="Frazier M."/>
            <person name="Venter J.C."/>
        </authorList>
    </citation>
    <scope>NUCLEOTIDE SEQUENCE [LARGE SCALE GENOMIC DNA]</scope>
    <source>
        <strain evidence="1 2">DG893</strain>
    </source>
</reference>
<accession>A6F0I5</accession>
<dbReference type="EMBL" id="ABCP01000013">
    <property type="protein sequence ID" value="EDM47746.1"/>
    <property type="molecule type" value="Genomic_DNA"/>
</dbReference>
<dbReference type="Proteomes" id="UP000005856">
    <property type="component" value="Unassembled WGS sequence"/>
</dbReference>
<proteinExistence type="predicted"/>
<dbReference type="AlphaFoldDB" id="A6F0I5"/>
<name>A6F0I5_9GAMM</name>
<dbReference type="RefSeq" id="WP_007153781.1">
    <property type="nucleotide sequence ID" value="NZ_ABCP01000013.1"/>
</dbReference>
<organism evidence="1 2">
    <name type="scientific">Marinobacter algicola DG893</name>
    <dbReference type="NCBI Taxonomy" id="443152"/>
    <lineage>
        <taxon>Bacteria</taxon>
        <taxon>Pseudomonadati</taxon>
        <taxon>Pseudomonadota</taxon>
        <taxon>Gammaproteobacteria</taxon>
        <taxon>Pseudomonadales</taxon>
        <taxon>Marinobacteraceae</taxon>
        <taxon>Marinobacter</taxon>
    </lineage>
</organism>
<evidence type="ECO:0000313" key="1">
    <source>
        <dbReference type="EMBL" id="EDM47746.1"/>
    </source>
</evidence>
<comment type="caution">
    <text evidence="1">The sequence shown here is derived from an EMBL/GenBank/DDBJ whole genome shotgun (WGS) entry which is preliminary data.</text>
</comment>
<sequence>MLNLNFSPVRAEEKQPEVFFEHPVLIVDGAQYDLSELPDGATAKHSLLGTVERSGDNYECTLHLPHGSNAPESTRFPDPIEVTRDGPVELPAYDNPEVINDLAE</sequence>
<evidence type="ECO:0000313" key="2">
    <source>
        <dbReference type="Proteomes" id="UP000005856"/>
    </source>
</evidence>
<dbReference type="OrthoDB" id="8373799at2"/>